<reference evidence="1 2" key="1">
    <citation type="submission" date="2024-01" db="EMBL/GenBank/DDBJ databases">
        <title>Complete genome sequence of Citroniella saccharovorans strain M6.X9, isolated from human fecal sample.</title>
        <authorList>
            <person name="Cheng G."/>
            <person name="Westerholm M."/>
            <person name="Schnurer A."/>
        </authorList>
    </citation>
    <scope>NUCLEOTIDE SEQUENCE [LARGE SCALE GENOMIC DNA]</scope>
    <source>
        <strain evidence="1 2">DSM 29873</strain>
    </source>
</reference>
<dbReference type="PANTHER" id="PTHR37943:SF1">
    <property type="entry name" value="PROTEIN VES"/>
    <property type="match status" value="1"/>
</dbReference>
<proteinExistence type="predicted"/>
<comment type="caution">
    <text evidence="1">The sequence shown here is derived from an EMBL/GenBank/DDBJ whole genome shotgun (WGS) entry which is preliminary data.</text>
</comment>
<dbReference type="Gene3D" id="2.60.120.10">
    <property type="entry name" value="Jelly Rolls"/>
    <property type="match status" value="1"/>
</dbReference>
<organism evidence="1 2">
    <name type="scientific">Citroniella saccharovorans</name>
    <dbReference type="NCBI Taxonomy" id="2053367"/>
    <lineage>
        <taxon>Bacteria</taxon>
        <taxon>Bacillati</taxon>
        <taxon>Bacillota</taxon>
        <taxon>Tissierellia</taxon>
        <taxon>Tissierellales</taxon>
        <taxon>Peptoniphilaceae</taxon>
        <taxon>Citroniella</taxon>
    </lineage>
</organism>
<dbReference type="AlphaFoldDB" id="A0AAW9MZL9"/>
<protein>
    <submittedName>
        <fullName evidence="1">HutD family protein</fullName>
    </submittedName>
</protein>
<evidence type="ECO:0000313" key="1">
    <source>
        <dbReference type="EMBL" id="MEB3429997.1"/>
    </source>
</evidence>
<dbReference type="EMBL" id="JAYKOT010000003">
    <property type="protein sequence ID" value="MEB3429997.1"/>
    <property type="molecule type" value="Genomic_DNA"/>
</dbReference>
<dbReference type="InterPro" id="IPR011051">
    <property type="entry name" value="RmlC_Cupin_sf"/>
</dbReference>
<name>A0AAW9MZL9_9FIRM</name>
<dbReference type="InterPro" id="IPR014710">
    <property type="entry name" value="RmlC-like_jellyroll"/>
</dbReference>
<evidence type="ECO:0000313" key="2">
    <source>
        <dbReference type="Proteomes" id="UP001357733"/>
    </source>
</evidence>
<accession>A0AAW9MZL9</accession>
<sequence>MIKKITFKDYKDTKWSGGLTSEIFIYPENASVGERNFSIRVSTATTEVEESTFSDYSSYTRYISTFDNPLKLLVNGEERNLKPFEIFKFSGEDKVKSFGKVRDFNLIYKNNINAKLMAIEKKGEIFPLALNKAYILTAFEDSQLNNEDIKELNSVYIENEEKISLSGKFFLAEFEK</sequence>
<dbReference type="InterPro" id="IPR010282">
    <property type="entry name" value="Uncharacterised_HutD/Ves"/>
</dbReference>
<dbReference type="Pfam" id="PF05962">
    <property type="entry name" value="HutD"/>
    <property type="match status" value="1"/>
</dbReference>
<dbReference type="SUPFAM" id="SSF51182">
    <property type="entry name" value="RmlC-like cupins"/>
    <property type="match status" value="1"/>
</dbReference>
<keyword evidence="2" id="KW-1185">Reference proteome</keyword>
<gene>
    <name evidence="1" type="ORF">VLK81_08355</name>
</gene>
<dbReference type="PANTHER" id="PTHR37943">
    <property type="entry name" value="PROTEIN VES"/>
    <property type="match status" value="1"/>
</dbReference>
<dbReference type="RefSeq" id="WP_324620152.1">
    <property type="nucleotide sequence ID" value="NZ_JAYKOT010000003.1"/>
</dbReference>
<dbReference type="Proteomes" id="UP001357733">
    <property type="component" value="Unassembled WGS sequence"/>
</dbReference>